<name>A0A4P8Y087_9FIRM</name>
<gene>
    <name evidence="3" type="ORF">E5Z56_03970</name>
</gene>
<reference evidence="3 4" key="1">
    <citation type="submission" date="2019-04" db="EMBL/GenBank/DDBJ databases">
        <authorList>
            <person name="Embree M."/>
            <person name="Gaffney J.R."/>
        </authorList>
    </citation>
    <scope>NUCLEOTIDE SEQUENCE [LARGE SCALE GENOMIC DNA]</scope>
    <source>
        <strain evidence="3 4">JE7A12</strain>
    </source>
</reference>
<dbReference type="PANTHER" id="PTHR40114">
    <property type="entry name" value="SLR0698 PROTEIN"/>
    <property type="match status" value="1"/>
</dbReference>
<dbReference type="AlphaFoldDB" id="A0A4P8Y087"/>
<feature type="domain" description="CYTH" evidence="2">
    <location>
        <begin position="4"/>
        <end position="170"/>
    </location>
</feature>
<dbReference type="OrthoDB" id="5638848at2"/>
<evidence type="ECO:0000313" key="3">
    <source>
        <dbReference type="EMBL" id="QCT06568.1"/>
    </source>
</evidence>
<accession>A0A4P8Y087</accession>
<evidence type="ECO:0000259" key="2">
    <source>
        <dbReference type="PROSITE" id="PS51707"/>
    </source>
</evidence>
<evidence type="ECO:0000313" key="4">
    <source>
        <dbReference type="Proteomes" id="UP000301475"/>
    </source>
</evidence>
<dbReference type="SUPFAM" id="SSF55154">
    <property type="entry name" value="CYTH-like phosphatases"/>
    <property type="match status" value="1"/>
</dbReference>
<organism evidence="3 4">
    <name type="scientific">Ruminococcus bovis</name>
    <dbReference type="NCBI Taxonomy" id="2564099"/>
    <lineage>
        <taxon>Bacteria</taxon>
        <taxon>Bacillati</taxon>
        <taxon>Bacillota</taxon>
        <taxon>Clostridia</taxon>
        <taxon>Eubacteriales</taxon>
        <taxon>Oscillospiraceae</taxon>
        <taxon>Ruminococcus</taxon>
    </lineage>
</organism>
<keyword evidence="4" id="KW-1185">Reference proteome</keyword>
<dbReference type="InterPro" id="IPR033469">
    <property type="entry name" value="CYTH-like_dom_sf"/>
</dbReference>
<dbReference type="Proteomes" id="UP000301475">
    <property type="component" value="Chromosome"/>
</dbReference>
<evidence type="ECO:0000256" key="1">
    <source>
        <dbReference type="PIRSR" id="PIRSR016487-1"/>
    </source>
</evidence>
<feature type="active site" description="Proton acceptor" evidence="1">
    <location>
        <position position="36"/>
    </location>
</feature>
<dbReference type="PANTHER" id="PTHR40114:SF1">
    <property type="entry name" value="SLR0698 PROTEIN"/>
    <property type="match status" value="1"/>
</dbReference>
<dbReference type="Pfam" id="PF01928">
    <property type="entry name" value="CYTH"/>
    <property type="match status" value="1"/>
</dbReference>
<dbReference type="PROSITE" id="PS51707">
    <property type="entry name" value="CYTH"/>
    <property type="match status" value="1"/>
</dbReference>
<dbReference type="InterPro" id="IPR023577">
    <property type="entry name" value="CYTH_domain"/>
</dbReference>
<sequence length="170" mass="20619">MSEPLEIERKWLIEYPSVDMMKNMTDYDYSEIEQTYTNYMEHSAYGRIRKRGKNGNYKFYKTFKKKITNLTRVEYEDEITEEEYNNIMKYKREGFNTINKVRHTFIYEGLKYEIDVFPFWDDRAFMECEVNSEDVKIPIPPCVKVIKEVTDDKRYTNSNLAQKIITEDLN</sequence>
<dbReference type="Gene3D" id="2.40.320.10">
    <property type="entry name" value="Hypothetical Protein Pfu-838710-001"/>
    <property type="match status" value="1"/>
</dbReference>
<dbReference type="EMBL" id="CP039381">
    <property type="protein sequence ID" value="QCT06568.1"/>
    <property type="molecule type" value="Genomic_DNA"/>
</dbReference>
<proteinExistence type="predicted"/>
<dbReference type="RefSeq" id="WP_138156630.1">
    <property type="nucleotide sequence ID" value="NZ_CP039381.1"/>
</dbReference>
<protein>
    <submittedName>
        <fullName evidence="3">CYTH domain-containing protein</fullName>
    </submittedName>
</protein>
<dbReference type="PIRSF" id="PIRSF016487">
    <property type="entry name" value="CYTH_UCP016487"/>
    <property type="match status" value="1"/>
</dbReference>
<dbReference type="KEGG" id="ruj:E5Z56_03970"/>
<dbReference type="InterPro" id="IPR012042">
    <property type="entry name" value="NeuTTM/CthTTM-like"/>
</dbReference>